<dbReference type="eggNOG" id="ENOG503249Q">
    <property type="taxonomic scope" value="Bacteria"/>
</dbReference>
<gene>
    <name evidence="1" type="ORF">CLSA_c33950</name>
</gene>
<dbReference type="PATRIC" id="fig|1345695.10.peg.3173"/>
<dbReference type="Proteomes" id="UP000017118">
    <property type="component" value="Chromosome"/>
</dbReference>
<dbReference type="GeneID" id="55475735"/>
<evidence type="ECO:0000313" key="1">
    <source>
        <dbReference type="EMBL" id="AGX44358.1"/>
    </source>
</evidence>
<evidence type="ECO:0000313" key="2">
    <source>
        <dbReference type="Proteomes" id="UP000017118"/>
    </source>
</evidence>
<dbReference type="KEGG" id="csb:CLSA_c33950"/>
<name>U5MUY5_CLOSA</name>
<proteinExistence type="predicted"/>
<keyword evidence="2" id="KW-1185">Reference proteome</keyword>
<dbReference type="EMBL" id="CP006721">
    <property type="protein sequence ID" value="AGX44358.1"/>
    <property type="molecule type" value="Genomic_DNA"/>
</dbReference>
<dbReference type="RefSeq" id="WP_022747498.1">
    <property type="nucleotide sequence ID" value="NC_022571.1"/>
</dbReference>
<reference evidence="1 2" key="1">
    <citation type="journal article" date="2013" name="Genome Announc.">
        <title>Complete Genome Sequence of the Solvent Producer Clostridium saccharobutylicum NCP262 (DSM 13864).</title>
        <authorList>
            <person name="Poehlein A."/>
            <person name="Hartwich K."/>
            <person name="Krabben P."/>
            <person name="Ehrenreich A."/>
            <person name="Liebl W."/>
            <person name="Durre P."/>
            <person name="Gottschalk G."/>
            <person name="Daniel R."/>
        </authorList>
    </citation>
    <scope>NUCLEOTIDE SEQUENCE [LARGE SCALE GENOMIC DNA]</scope>
    <source>
        <strain evidence="1">DSM 13864</strain>
    </source>
</reference>
<dbReference type="OrthoDB" id="1925643at2"/>
<dbReference type="AlphaFoldDB" id="U5MUY5"/>
<accession>U5MUY5</accession>
<dbReference type="HOGENOM" id="CLU_2552349_0_0_9"/>
<organism evidence="1 2">
    <name type="scientific">Clostridium saccharobutylicum DSM 13864</name>
    <dbReference type="NCBI Taxonomy" id="1345695"/>
    <lineage>
        <taxon>Bacteria</taxon>
        <taxon>Bacillati</taxon>
        <taxon>Bacillota</taxon>
        <taxon>Clostridia</taxon>
        <taxon>Eubacteriales</taxon>
        <taxon>Clostridiaceae</taxon>
        <taxon>Clostridium</taxon>
    </lineage>
</organism>
<sequence length="82" mass="9461">MKEKETLVTLETKLSDIEIRVNEAISFGLESIKSNPSFEKDIIKMFMNTSAQINTYFFNETEKTGTEHVGKSVMKYAMFKKL</sequence>
<protein>
    <submittedName>
        <fullName evidence="1">Uncharacterized protein</fullName>
    </submittedName>
</protein>